<dbReference type="GO" id="GO:0003972">
    <property type="term" value="F:RNA ligase (ATP) activity"/>
    <property type="evidence" value="ECO:0007669"/>
    <property type="project" value="TreeGrafter"/>
</dbReference>
<organism evidence="2">
    <name type="scientific">Siphoviridae sp. ctnPP24</name>
    <dbReference type="NCBI Taxonomy" id="2825662"/>
    <lineage>
        <taxon>Viruses</taxon>
        <taxon>Duplodnaviria</taxon>
        <taxon>Heunggongvirae</taxon>
        <taxon>Uroviricota</taxon>
        <taxon>Caudoviricetes</taxon>
    </lineage>
</organism>
<name>A0A8S5TYL2_9CAUD</name>
<evidence type="ECO:0000259" key="1">
    <source>
        <dbReference type="Pfam" id="PF09511"/>
    </source>
</evidence>
<dbReference type="InterPro" id="IPR019039">
    <property type="entry name" value="T4-Rnl1-like_N"/>
</dbReference>
<dbReference type="PANTHER" id="PTHR32004">
    <property type="entry name" value="TRNA LIGASE"/>
    <property type="match status" value="1"/>
</dbReference>
<proteinExistence type="predicted"/>
<protein>
    <submittedName>
        <fullName evidence="2">RNA ligase</fullName>
    </submittedName>
</protein>
<reference evidence="2" key="1">
    <citation type="journal article" date="2021" name="Proc. Natl. Acad. Sci. U.S.A.">
        <title>A Catalog of Tens of Thousands of Viruses from Human Metagenomes Reveals Hidden Associations with Chronic Diseases.</title>
        <authorList>
            <person name="Tisza M.J."/>
            <person name="Buck C.B."/>
        </authorList>
    </citation>
    <scope>NUCLEOTIDE SEQUENCE</scope>
    <source>
        <strain evidence="2">CtnPP24</strain>
    </source>
</reference>
<keyword evidence="2" id="KW-0436">Ligase</keyword>
<feature type="domain" description="T4 RNA ligase 1-like N-terminal" evidence="1">
    <location>
        <begin position="43"/>
        <end position="248"/>
    </location>
</feature>
<dbReference type="PANTHER" id="PTHR32004:SF1">
    <property type="entry name" value="TRNA LIGASE"/>
    <property type="match status" value="1"/>
</dbReference>
<evidence type="ECO:0000313" key="2">
    <source>
        <dbReference type="EMBL" id="DAF87296.1"/>
    </source>
</evidence>
<accession>A0A8S5TYL2</accession>
<dbReference type="EMBL" id="BK015962">
    <property type="protein sequence ID" value="DAF87296.1"/>
    <property type="molecule type" value="Genomic_DNA"/>
</dbReference>
<dbReference type="Pfam" id="PF09511">
    <property type="entry name" value="RNA_lig_T4_1"/>
    <property type="match status" value="1"/>
</dbReference>
<sequence length="314" mass="36263">MNEVDMLRNSSLVREKHLANGISSFNFSNKCFFNQSWDSINVKARGLFVKDNKVVARSYNKFFNIGERPETEMASLRENLVFPVCAYVKSNGFLAMISANPTEDGKLFIASKSTNEGDFAGYIRDVLDKTLTTAQQEEFAEYLHKNDCTAVFECIDPIHDPHIVEYSHPHLVLLDLVYNDFNYSHAGYYTLIDVAGHFGLYCKVLSKVIANWQEFENFIDKWAARAYIEGFVFEDANGFMVKYKTPWYKNWKQARGVLQQVWTGRDIETIKNIKTKLAFEPSLMDAIPEFVEERREQGRGACPSVIELRNWFEN</sequence>
<dbReference type="GO" id="GO:0006388">
    <property type="term" value="P:tRNA splicing, via endonucleolytic cleavage and ligation"/>
    <property type="evidence" value="ECO:0007669"/>
    <property type="project" value="TreeGrafter"/>
</dbReference>